<name>A0AAV4MPL1_9ARAC</name>
<keyword evidence="2" id="KW-1185">Reference proteome</keyword>
<accession>A0AAV4MPL1</accession>
<sequence>MTALVHKHFYTRFTENRSKAKVRHLPSKNITLRTGPVTKTFELLSALIVTSFPTGAIIAAQILDVSSAEGDSRVHYYLAGYNIPSTSFYLHLSVLNNTHKEA</sequence>
<proteinExistence type="predicted"/>
<comment type="caution">
    <text evidence="1">The sequence shown here is derived from an EMBL/GenBank/DDBJ whole genome shotgun (WGS) entry which is preliminary data.</text>
</comment>
<protein>
    <submittedName>
        <fullName evidence="1">Uncharacterized protein</fullName>
    </submittedName>
</protein>
<evidence type="ECO:0000313" key="2">
    <source>
        <dbReference type="Proteomes" id="UP001054837"/>
    </source>
</evidence>
<dbReference type="EMBL" id="BPLQ01000605">
    <property type="protein sequence ID" value="GIX73421.1"/>
    <property type="molecule type" value="Genomic_DNA"/>
</dbReference>
<dbReference type="Proteomes" id="UP001054837">
    <property type="component" value="Unassembled WGS sequence"/>
</dbReference>
<evidence type="ECO:0000313" key="1">
    <source>
        <dbReference type="EMBL" id="GIX73421.1"/>
    </source>
</evidence>
<organism evidence="1 2">
    <name type="scientific">Caerostris darwini</name>
    <dbReference type="NCBI Taxonomy" id="1538125"/>
    <lineage>
        <taxon>Eukaryota</taxon>
        <taxon>Metazoa</taxon>
        <taxon>Ecdysozoa</taxon>
        <taxon>Arthropoda</taxon>
        <taxon>Chelicerata</taxon>
        <taxon>Arachnida</taxon>
        <taxon>Araneae</taxon>
        <taxon>Araneomorphae</taxon>
        <taxon>Entelegynae</taxon>
        <taxon>Araneoidea</taxon>
        <taxon>Araneidae</taxon>
        <taxon>Caerostris</taxon>
    </lineage>
</organism>
<gene>
    <name evidence="1" type="ORF">CDAR_379971</name>
</gene>
<dbReference type="AlphaFoldDB" id="A0AAV4MPL1"/>
<reference evidence="1 2" key="1">
    <citation type="submission" date="2021-06" db="EMBL/GenBank/DDBJ databases">
        <title>Caerostris darwini draft genome.</title>
        <authorList>
            <person name="Kono N."/>
            <person name="Arakawa K."/>
        </authorList>
    </citation>
    <scope>NUCLEOTIDE SEQUENCE [LARGE SCALE GENOMIC DNA]</scope>
</reference>